<sequence>MSTREICSLQFGHYSNFIGAHWWNLQEFSFSFTPDDYSEINNRVLYREGLTLKGQPTYTPRLILADLKGSLNTLAEHGELYDTSSCPKEDEIPWHSNRIEVKEDTKKLKNEFLQDLDSEASTSANKKYNFEENVKVWSDCLYTRFHPNTINVIKQYEHGNQDAGFDLFTQGKEMWKTEQFQDDFADKIRNFVEECDSLQGFHIILDGNNGFSGLANSCIEYLRDDYDRKSVLAIPVLPPYYNDYAYESDEEQHKSQIRDSVRVINSALSFTNLAEFSSLFVPLCTSKDGWRKPGLKREFNHVQYNDKLMYHTSAILASALDTVTLKYRLKEGHYSLSDLCVDLNLHNRKLAAASLCLPFSFNEGADLIECLDNWDGPLTQSITPRCTIGTDRMMQLITLRGIPEDRLKKPHDKAGAQKDMPAYRCKNINEMLNFYMSCTTFGTATNVTNISKGLTLKKPFPNFFDNKVGIRGNISAVLRKETEDVQSIPILAGLHSCNEISTTIESLHSEAKKLKVERFPQFASTGLERDEYKECLEKLLDFKECYEDSYLL</sequence>
<evidence type="ECO:0000259" key="4">
    <source>
        <dbReference type="Pfam" id="PF10644"/>
    </source>
</evidence>
<feature type="domain" description="DML1/Misato tubulin" evidence="5">
    <location>
        <begin position="132"/>
        <end position="329"/>
    </location>
</feature>
<dbReference type="InterPro" id="IPR029209">
    <property type="entry name" value="DML1/Misato_tubulin"/>
</dbReference>
<evidence type="ECO:0000313" key="7">
    <source>
        <dbReference type="Proteomes" id="UP001458880"/>
    </source>
</evidence>
<gene>
    <name evidence="6" type="ORF">QE152_g33922</name>
</gene>
<dbReference type="SUPFAM" id="SSF52490">
    <property type="entry name" value="Tubulin nucleotide-binding domain-like"/>
    <property type="match status" value="1"/>
</dbReference>
<name>A0AAW1IVB8_POPJA</name>
<feature type="domain" description="Misato Segment II tubulin-like" evidence="4">
    <location>
        <begin position="4"/>
        <end position="117"/>
    </location>
</feature>
<dbReference type="Proteomes" id="UP001458880">
    <property type="component" value="Unassembled WGS sequence"/>
</dbReference>
<organism evidence="6 7">
    <name type="scientific">Popillia japonica</name>
    <name type="common">Japanese beetle</name>
    <dbReference type="NCBI Taxonomy" id="7064"/>
    <lineage>
        <taxon>Eukaryota</taxon>
        <taxon>Metazoa</taxon>
        <taxon>Ecdysozoa</taxon>
        <taxon>Arthropoda</taxon>
        <taxon>Hexapoda</taxon>
        <taxon>Insecta</taxon>
        <taxon>Pterygota</taxon>
        <taxon>Neoptera</taxon>
        <taxon>Endopterygota</taxon>
        <taxon>Coleoptera</taxon>
        <taxon>Polyphaga</taxon>
        <taxon>Scarabaeiformia</taxon>
        <taxon>Scarabaeidae</taxon>
        <taxon>Rutelinae</taxon>
        <taxon>Popillia</taxon>
    </lineage>
</organism>
<dbReference type="PANTHER" id="PTHR13391">
    <property type="entry name" value="MITOCHONDRIAL DISTRIBUTION REGULATOR MISATO"/>
    <property type="match status" value="1"/>
</dbReference>
<comment type="similarity">
    <text evidence="2">Belongs to the misato family.</text>
</comment>
<dbReference type="InterPro" id="IPR019605">
    <property type="entry name" value="Misato_II_tubulin-like"/>
</dbReference>
<dbReference type="PANTHER" id="PTHR13391:SF0">
    <property type="entry name" value="PROTEIN MISATO HOMOLOG 1"/>
    <property type="match status" value="1"/>
</dbReference>
<dbReference type="EMBL" id="JASPKY010000530">
    <property type="protein sequence ID" value="KAK9693816.1"/>
    <property type="molecule type" value="Genomic_DNA"/>
</dbReference>
<proteinExistence type="inferred from homology"/>
<dbReference type="InterPro" id="IPR036525">
    <property type="entry name" value="Tubulin/FtsZ_GTPase_sf"/>
</dbReference>
<dbReference type="Pfam" id="PF14881">
    <property type="entry name" value="Tubulin_3"/>
    <property type="match status" value="1"/>
</dbReference>
<evidence type="ECO:0000259" key="5">
    <source>
        <dbReference type="Pfam" id="PF14881"/>
    </source>
</evidence>
<comment type="subcellular location">
    <subcellularLocation>
        <location evidence="1">Mitochondrion</location>
    </subcellularLocation>
</comment>
<dbReference type="AlphaFoldDB" id="A0AAW1IVB8"/>
<evidence type="ECO:0000256" key="3">
    <source>
        <dbReference type="ARBA" id="ARBA00023128"/>
    </source>
</evidence>
<reference evidence="6 7" key="1">
    <citation type="journal article" date="2024" name="BMC Genomics">
        <title>De novo assembly and annotation of Popillia japonica's genome with initial clues to its potential as an invasive pest.</title>
        <authorList>
            <person name="Cucini C."/>
            <person name="Boschi S."/>
            <person name="Funari R."/>
            <person name="Cardaioli E."/>
            <person name="Iannotti N."/>
            <person name="Marturano G."/>
            <person name="Paoli F."/>
            <person name="Bruttini M."/>
            <person name="Carapelli A."/>
            <person name="Frati F."/>
            <person name="Nardi F."/>
        </authorList>
    </citation>
    <scope>NUCLEOTIDE SEQUENCE [LARGE SCALE GENOMIC DNA]</scope>
    <source>
        <strain evidence="6">DMR45628</strain>
    </source>
</reference>
<keyword evidence="3" id="KW-0496">Mitochondrion</keyword>
<evidence type="ECO:0000256" key="1">
    <source>
        <dbReference type="ARBA" id="ARBA00004173"/>
    </source>
</evidence>
<dbReference type="Pfam" id="PF10644">
    <property type="entry name" value="Misat_Tub_SegII"/>
    <property type="match status" value="1"/>
</dbReference>
<accession>A0AAW1IVB8</accession>
<keyword evidence="7" id="KW-1185">Reference proteome</keyword>
<dbReference type="GO" id="GO:0005739">
    <property type="term" value="C:mitochondrion"/>
    <property type="evidence" value="ECO:0007669"/>
    <property type="project" value="UniProtKB-SubCell"/>
</dbReference>
<dbReference type="GO" id="GO:0007005">
    <property type="term" value="P:mitochondrion organization"/>
    <property type="evidence" value="ECO:0007669"/>
    <property type="project" value="InterPro"/>
</dbReference>
<comment type="caution">
    <text evidence="6">The sequence shown here is derived from an EMBL/GenBank/DDBJ whole genome shotgun (WGS) entry which is preliminary data.</text>
</comment>
<dbReference type="CDD" id="cd06060">
    <property type="entry name" value="misato"/>
    <property type="match status" value="1"/>
</dbReference>
<evidence type="ECO:0000256" key="2">
    <source>
        <dbReference type="ARBA" id="ARBA00008507"/>
    </source>
</evidence>
<dbReference type="Gene3D" id="3.40.50.1440">
    <property type="entry name" value="Tubulin/FtsZ, GTPase domain"/>
    <property type="match status" value="1"/>
</dbReference>
<dbReference type="InterPro" id="IPR049942">
    <property type="entry name" value="DML1/Misato"/>
</dbReference>
<protein>
    <submittedName>
        <fullName evidence="6">Misato Segment II tubulin-like domain</fullName>
    </submittedName>
</protein>
<evidence type="ECO:0000313" key="6">
    <source>
        <dbReference type="EMBL" id="KAK9693816.1"/>
    </source>
</evidence>